<dbReference type="Gene3D" id="3.30.1490.360">
    <property type="match status" value="1"/>
</dbReference>
<comment type="similarity">
    <text evidence="1">Belongs to the myoviridae tail sheath protein family.</text>
</comment>
<dbReference type="Proteomes" id="UP000192727">
    <property type="component" value="Chromosome"/>
</dbReference>
<dbReference type="Gene3D" id="3.30.1370.220">
    <property type="match status" value="1"/>
</dbReference>
<evidence type="ECO:0000259" key="5">
    <source>
        <dbReference type="Pfam" id="PF22671"/>
    </source>
</evidence>
<evidence type="ECO:0000259" key="4">
    <source>
        <dbReference type="Pfam" id="PF17482"/>
    </source>
</evidence>
<feature type="domain" description="Tail sheath protein C-terminal" evidence="4">
    <location>
        <begin position="343"/>
        <end position="443"/>
    </location>
</feature>
<feature type="domain" description="Phage tail sheath protein-like beta-sandwich" evidence="3">
    <location>
        <begin position="91"/>
        <end position="177"/>
    </location>
</feature>
<dbReference type="Gene3D" id="3.40.50.11790">
    <property type="match status" value="1"/>
</dbReference>
<feature type="domain" description="Tail sheath protein subtilisin-like" evidence="2">
    <location>
        <begin position="184"/>
        <end position="335"/>
    </location>
</feature>
<dbReference type="InterPro" id="IPR054564">
    <property type="entry name" value="Gp18_domIII_N"/>
</dbReference>
<dbReference type="RefSeq" id="WP_083040979.1">
    <property type="nucleotide sequence ID" value="NZ_CP020557.1"/>
</dbReference>
<dbReference type="Gene3D" id="3.30.360.90">
    <property type="match status" value="1"/>
</dbReference>
<evidence type="ECO:0000259" key="2">
    <source>
        <dbReference type="Pfam" id="PF04984"/>
    </source>
</evidence>
<dbReference type="Pfam" id="PF17481">
    <property type="entry name" value="Phage_sheath_domII"/>
    <property type="match status" value="1"/>
</dbReference>
<dbReference type="Pfam" id="PF17482">
    <property type="entry name" value="Phage_sheath_1C"/>
    <property type="match status" value="1"/>
</dbReference>
<dbReference type="EMBL" id="CP020557">
    <property type="protein sequence ID" value="ARF69208.1"/>
    <property type="molecule type" value="Genomic_DNA"/>
</dbReference>
<dbReference type="InterPro" id="IPR035326">
    <property type="entry name" value="Beta_sandwich_Seath"/>
</dbReference>
<evidence type="ECO:0000313" key="7">
    <source>
        <dbReference type="Proteomes" id="UP000192727"/>
    </source>
</evidence>
<dbReference type="InterPro" id="IPR020287">
    <property type="entry name" value="Tail_sheath_C"/>
</dbReference>
<evidence type="ECO:0000256" key="1">
    <source>
        <dbReference type="ARBA" id="ARBA00008005"/>
    </source>
</evidence>
<evidence type="ECO:0000259" key="3">
    <source>
        <dbReference type="Pfam" id="PF17481"/>
    </source>
</evidence>
<feature type="domain" description="Tail sheath protein Gp18-like" evidence="5">
    <location>
        <begin position="33"/>
        <end position="90"/>
    </location>
</feature>
<evidence type="ECO:0000313" key="6">
    <source>
        <dbReference type="EMBL" id="ARF69208.1"/>
    </source>
</evidence>
<dbReference type="Pfam" id="PF22671">
    <property type="entry name" value="Gp18_domIII_N"/>
    <property type="match status" value="1"/>
</dbReference>
<accession>A0A1V0UVY8</accession>
<dbReference type="Gene3D" id="2.60.40.4290">
    <property type="match status" value="1"/>
</dbReference>
<sequence length="444" mass="48887">MAGGTWDAQNKVRPGVYINTATKQKTLGAMGERGTAAFPAKLGWGPVKQILTLQAGEEIKEILGYELTDPEMLLVKEAFKRAKTVKLYRVNEGTKAQASLGDLTVQAVYPGKRGNSLSVSVEANIDDTAKTDIRTYLDGREVHRQTVGKAGDLKGNAWVEFIMPAKDAALTPAAAVFLKDGQDGEATYQDYMDFLNAIDSHEFHTLALPYDSKDSQTLKTLVAAQVKRWRDGEGRKIQAVMANFKEADDEGIISVKNGVILEDGTRLNAAQATVWTAAATASAGANESLTFQAYEGAVDADTRYTHQEVEQALRQGEFLFVANNGKAVVEQDINTFQTVTAKKGKHFAKNRVIRTLDGLANDSKRVYEQYYIGQMDNNADGRNLFKKELVQLFESYQRLNAIQDFDAQKDVSVEAGQDSDSIVVHIQVQPVDAIEKIYMQVEVE</sequence>
<dbReference type="Pfam" id="PF04984">
    <property type="entry name" value="Phage_sheath_1"/>
    <property type="match status" value="1"/>
</dbReference>
<organism evidence="6 7">
    <name type="scientific">Paenibacillus larvae subsp. pulvifaciens</name>
    <dbReference type="NCBI Taxonomy" id="1477"/>
    <lineage>
        <taxon>Bacteria</taxon>
        <taxon>Bacillati</taxon>
        <taxon>Bacillota</taxon>
        <taxon>Bacilli</taxon>
        <taxon>Bacillales</taxon>
        <taxon>Paenibacillaceae</taxon>
        <taxon>Paenibacillus</taxon>
    </lineage>
</organism>
<gene>
    <name evidence="6" type="ORF">B7C51_17385</name>
</gene>
<dbReference type="InterPro" id="IPR035089">
    <property type="entry name" value="Phage_sheath_subtilisin"/>
</dbReference>
<name>A0A1V0UVY8_9BACL</name>
<dbReference type="AlphaFoldDB" id="A0A1V0UVY8"/>
<proteinExistence type="inferred from homology"/>
<protein>
    <submittedName>
        <fullName evidence="6">Phage tail sheath protein</fullName>
    </submittedName>
</protein>
<reference evidence="6 7" key="1">
    <citation type="submission" date="2017-03" db="EMBL/GenBank/DDBJ databases">
        <title>Paenibacillus larvae genome sequencing.</title>
        <authorList>
            <person name="Dingman D.W."/>
        </authorList>
    </citation>
    <scope>NUCLEOTIDE SEQUENCE [LARGE SCALE GENOMIC DNA]</scope>
    <source>
        <strain evidence="6 7">SAG 10367</strain>
    </source>
</reference>